<dbReference type="PANTHER" id="PTHR48111">
    <property type="entry name" value="REGULATOR OF RPOS"/>
    <property type="match status" value="1"/>
</dbReference>
<accession>A3ISZ6</accession>
<dbReference type="PANTHER" id="PTHR48111:SF4">
    <property type="entry name" value="DNA-BINDING DUAL TRANSCRIPTIONAL REGULATOR OMPR"/>
    <property type="match status" value="1"/>
</dbReference>
<dbReference type="Gene3D" id="1.10.287.130">
    <property type="match status" value="1"/>
</dbReference>
<dbReference type="InterPro" id="IPR036097">
    <property type="entry name" value="HisK_dim/P_sf"/>
</dbReference>
<dbReference type="InterPro" id="IPR039420">
    <property type="entry name" value="WalR-like"/>
</dbReference>
<organism evidence="10 11">
    <name type="scientific">Crocosphaera chwakensis CCY0110</name>
    <dbReference type="NCBI Taxonomy" id="391612"/>
    <lineage>
        <taxon>Bacteria</taxon>
        <taxon>Bacillati</taxon>
        <taxon>Cyanobacteriota</taxon>
        <taxon>Cyanophyceae</taxon>
        <taxon>Oscillatoriophycideae</taxon>
        <taxon>Chroococcales</taxon>
        <taxon>Aphanothecaceae</taxon>
        <taxon>Crocosphaera</taxon>
        <taxon>Crocosphaera chwakensis</taxon>
    </lineage>
</organism>
<evidence type="ECO:0000256" key="4">
    <source>
        <dbReference type="ARBA" id="ARBA00023015"/>
    </source>
</evidence>
<evidence type="ECO:0000256" key="2">
    <source>
        <dbReference type="ARBA" id="ARBA00012438"/>
    </source>
</evidence>
<keyword evidence="4" id="KW-0805">Transcription regulation</keyword>
<gene>
    <name evidence="10" type="ORF">CY0110_28879</name>
</gene>
<reference evidence="10 11" key="1">
    <citation type="submission" date="2007-03" db="EMBL/GenBank/DDBJ databases">
        <authorList>
            <person name="Stal L."/>
            <person name="Ferriera S."/>
            <person name="Johnson J."/>
            <person name="Kravitz S."/>
            <person name="Beeson K."/>
            <person name="Sutton G."/>
            <person name="Rogers Y.-H."/>
            <person name="Friedman R."/>
            <person name="Frazier M."/>
            <person name="Venter J.C."/>
        </authorList>
    </citation>
    <scope>NUCLEOTIDE SEQUENCE [LARGE SCALE GENOMIC DNA]</scope>
    <source>
        <strain evidence="10 11">CCY0110</strain>
    </source>
</reference>
<dbReference type="SMART" id="SM00448">
    <property type="entry name" value="REC"/>
    <property type="match status" value="1"/>
</dbReference>
<sequence>MKQKILIIEDDRATRTNLLKFLEIEGFYPIEAEDGRQGIELAQIHLPELIICDILMPELDGYDVLNELQKDPQTATIPFIFLTVSSNNEDLRHGMELGADDYLNKPVTSEQLRAAITSRLRKKQVFLQRYSNLTESTETLEQKIEKLQELLQAKDTLLEYLSHTIRKPLSFMVSTLDQLKNSSTEEERNIHIKTLQQESARFLAMVNKISELQRILTPENAQVLNQFNFLDSEFEDYQIKDKV</sequence>
<dbReference type="Proteomes" id="UP000003781">
    <property type="component" value="Unassembled WGS sequence"/>
</dbReference>
<dbReference type="AlphaFoldDB" id="A3ISZ6"/>
<dbReference type="OrthoDB" id="508510at2"/>
<dbReference type="Gene3D" id="3.40.50.2300">
    <property type="match status" value="1"/>
</dbReference>
<dbReference type="GO" id="GO:0000156">
    <property type="term" value="F:phosphorelay response regulator activity"/>
    <property type="evidence" value="ECO:0007669"/>
    <property type="project" value="TreeGrafter"/>
</dbReference>
<protein>
    <recommendedName>
        <fullName evidence="2">histidine kinase</fullName>
        <ecNumber evidence="2">2.7.13.3</ecNumber>
    </recommendedName>
</protein>
<dbReference type="CDD" id="cd00082">
    <property type="entry name" value="HisKA"/>
    <property type="match status" value="1"/>
</dbReference>
<evidence type="ECO:0000259" key="9">
    <source>
        <dbReference type="PROSITE" id="PS50110"/>
    </source>
</evidence>
<dbReference type="EC" id="2.7.13.3" evidence="2"/>
<dbReference type="InterPro" id="IPR011006">
    <property type="entry name" value="CheY-like_superfamily"/>
</dbReference>
<dbReference type="Pfam" id="PF00512">
    <property type="entry name" value="HisKA"/>
    <property type="match status" value="1"/>
</dbReference>
<keyword evidence="5" id="KW-0238">DNA-binding</keyword>
<feature type="domain" description="Response regulatory" evidence="9">
    <location>
        <begin position="4"/>
        <end position="120"/>
    </location>
</feature>
<evidence type="ECO:0000313" key="10">
    <source>
        <dbReference type="EMBL" id="EAZ90427.1"/>
    </source>
</evidence>
<dbReference type="InterPro" id="IPR003661">
    <property type="entry name" value="HisK_dim/P_dom"/>
</dbReference>
<dbReference type="EMBL" id="AAXW01000025">
    <property type="protein sequence ID" value="EAZ90427.1"/>
    <property type="molecule type" value="Genomic_DNA"/>
</dbReference>
<dbReference type="GO" id="GO:0005829">
    <property type="term" value="C:cytosol"/>
    <property type="evidence" value="ECO:0007669"/>
    <property type="project" value="TreeGrafter"/>
</dbReference>
<evidence type="ECO:0000256" key="8">
    <source>
        <dbReference type="SAM" id="Coils"/>
    </source>
</evidence>
<dbReference type="GO" id="GO:0000976">
    <property type="term" value="F:transcription cis-regulatory region binding"/>
    <property type="evidence" value="ECO:0007669"/>
    <property type="project" value="TreeGrafter"/>
</dbReference>
<evidence type="ECO:0000256" key="1">
    <source>
        <dbReference type="ARBA" id="ARBA00000085"/>
    </source>
</evidence>
<keyword evidence="11" id="KW-1185">Reference proteome</keyword>
<evidence type="ECO:0000256" key="5">
    <source>
        <dbReference type="ARBA" id="ARBA00023125"/>
    </source>
</evidence>
<dbReference type="eggNOG" id="COG0745">
    <property type="taxonomic scope" value="Bacteria"/>
</dbReference>
<proteinExistence type="predicted"/>
<feature type="modified residue" description="4-aspartylphosphate" evidence="7">
    <location>
        <position position="53"/>
    </location>
</feature>
<evidence type="ECO:0000256" key="3">
    <source>
        <dbReference type="ARBA" id="ARBA00022553"/>
    </source>
</evidence>
<dbReference type="SMART" id="SM00388">
    <property type="entry name" value="HisKA"/>
    <property type="match status" value="1"/>
</dbReference>
<feature type="coiled-coil region" evidence="8">
    <location>
        <begin position="130"/>
        <end position="157"/>
    </location>
</feature>
<evidence type="ECO:0000256" key="7">
    <source>
        <dbReference type="PROSITE-ProRule" id="PRU00169"/>
    </source>
</evidence>
<dbReference type="GO" id="GO:0000155">
    <property type="term" value="F:phosphorelay sensor kinase activity"/>
    <property type="evidence" value="ECO:0007669"/>
    <property type="project" value="InterPro"/>
</dbReference>
<comment type="caution">
    <text evidence="10">The sequence shown here is derived from an EMBL/GenBank/DDBJ whole genome shotgun (WGS) entry which is preliminary data.</text>
</comment>
<keyword evidence="6" id="KW-0804">Transcription</keyword>
<keyword evidence="3 7" id="KW-0597">Phosphoprotein</keyword>
<dbReference type="Pfam" id="PF00072">
    <property type="entry name" value="Response_reg"/>
    <property type="match status" value="1"/>
</dbReference>
<dbReference type="SUPFAM" id="SSF52172">
    <property type="entry name" value="CheY-like"/>
    <property type="match status" value="1"/>
</dbReference>
<dbReference type="GO" id="GO:0006355">
    <property type="term" value="P:regulation of DNA-templated transcription"/>
    <property type="evidence" value="ECO:0007669"/>
    <property type="project" value="TreeGrafter"/>
</dbReference>
<keyword evidence="8" id="KW-0175">Coiled coil</keyword>
<name>A3ISZ6_9CHRO</name>
<dbReference type="PROSITE" id="PS50110">
    <property type="entry name" value="RESPONSE_REGULATORY"/>
    <property type="match status" value="1"/>
</dbReference>
<dbReference type="InterPro" id="IPR001789">
    <property type="entry name" value="Sig_transdc_resp-reg_receiver"/>
</dbReference>
<evidence type="ECO:0000313" key="11">
    <source>
        <dbReference type="Proteomes" id="UP000003781"/>
    </source>
</evidence>
<dbReference type="RefSeq" id="WP_008276501.1">
    <property type="nucleotide sequence ID" value="NZ_AAXW01000025.1"/>
</dbReference>
<comment type="catalytic activity">
    <reaction evidence="1">
        <text>ATP + protein L-histidine = ADP + protein N-phospho-L-histidine.</text>
        <dbReference type="EC" id="2.7.13.3"/>
    </reaction>
</comment>
<dbReference type="SUPFAM" id="SSF47384">
    <property type="entry name" value="Homodimeric domain of signal transducing histidine kinase"/>
    <property type="match status" value="1"/>
</dbReference>
<dbReference type="CDD" id="cd17574">
    <property type="entry name" value="REC_OmpR"/>
    <property type="match status" value="1"/>
</dbReference>
<dbReference type="GO" id="GO:0032993">
    <property type="term" value="C:protein-DNA complex"/>
    <property type="evidence" value="ECO:0007669"/>
    <property type="project" value="TreeGrafter"/>
</dbReference>
<evidence type="ECO:0000256" key="6">
    <source>
        <dbReference type="ARBA" id="ARBA00023163"/>
    </source>
</evidence>